<proteinExistence type="predicted"/>
<evidence type="ECO:0000313" key="2">
    <source>
        <dbReference type="Proteomes" id="UP001054945"/>
    </source>
</evidence>
<keyword evidence="2" id="KW-1185">Reference proteome</keyword>
<feature type="non-terminal residue" evidence="1">
    <location>
        <position position="1"/>
    </location>
</feature>
<protein>
    <submittedName>
        <fullName evidence="1">Uncharacterized protein</fullName>
    </submittedName>
</protein>
<accession>A0AAV4QGQ3</accession>
<dbReference type="EMBL" id="BPLR01006347">
    <property type="protein sequence ID" value="GIY09248.1"/>
    <property type="molecule type" value="Genomic_DNA"/>
</dbReference>
<organism evidence="1 2">
    <name type="scientific">Caerostris extrusa</name>
    <name type="common">Bark spider</name>
    <name type="synonym">Caerostris bankana</name>
    <dbReference type="NCBI Taxonomy" id="172846"/>
    <lineage>
        <taxon>Eukaryota</taxon>
        <taxon>Metazoa</taxon>
        <taxon>Ecdysozoa</taxon>
        <taxon>Arthropoda</taxon>
        <taxon>Chelicerata</taxon>
        <taxon>Arachnida</taxon>
        <taxon>Araneae</taxon>
        <taxon>Araneomorphae</taxon>
        <taxon>Entelegynae</taxon>
        <taxon>Araneoidea</taxon>
        <taxon>Araneidae</taxon>
        <taxon>Caerostris</taxon>
    </lineage>
</organism>
<sequence>KRVSREGKPFFKSGMTTIGYLTWNSSGISLMRNGIDDRTIQKFCLPEQENANGDAAVLVGFSSVVHE</sequence>
<reference evidence="1 2" key="1">
    <citation type="submission" date="2021-06" db="EMBL/GenBank/DDBJ databases">
        <title>Caerostris extrusa draft genome.</title>
        <authorList>
            <person name="Kono N."/>
            <person name="Arakawa K."/>
        </authorList>
    </citation>
    <scope>NUCLEOTIDE SEQUENCE [LARGE SCALE GENOMIC DNA]</scope>
</reference>
<comment type="caution">
    <text evidence="1">The sequence shown here is derived from an EMBL/GenBank/DDBJ whole genome shotgun (WGS) entry which is preliminary data.</text>
</comment>
<dbReference type="AlphaFoldDB" id="A0AAV4QGQ3"/>
<evidence type="ECO:0000313" key="1">
    <source>
        <dbReference type="EMBL" id="GIY09248.1"/>
    </source>
</evidence>
<dbReference type="Proteomes" id="UP001054945">
    <property type="component" value="Unassembled WGS sequence"/>
</dbReference>
<gene>
    <name evidence="1" type="ORF">CEXT_33731</name>
</gene>
<name>A0AAV4QGQ3_CAEEX</name>